<evidence type="ECO:0000313" key="4">
    <source>
        <dbReference type="Proteomes" id="UP000198976"/>
    </source>
</evidence>
<evidence type="ECO:0000313" key="3">
    <source>
        <dbReference type="EMBL" id="SDU06094.1"/>
    </source>
</evidence>
<keyword evidence="2" id="KW-0812">Transmembrane</keyword>
<feature type="transmembrane region" description="Helical" evidence="2">
    <location>
        <begin position="135"/>
        <end position="162"/>
    </location>
</feature>
<protein>
    <recommendedName>
        <fullName evidence="5">DUF4190 domain-containing protein</fullName>
    </recommendedName>
</protein>
<proteinExistence type="predicted"/>
<evidence type="ECO:0008006" key="5">
    <source>
        <dbReference type="Google" id="ProtNLM"/>
    </source>
</evidence>
<sequence length="164" mass="16869">MPSVSTGPRGVRGELVSQPATGPQLHVLDPSLDSSHSATENPTLDPSLDPSLDPALDPSSPQFVFPGTQNIDPAMVFSAPGYNAPRHNSNTAATIGLWMAALSLLAFPLTIFALILSIAGLITSFSRGGRGRHEAVAGLVVSGIVIISICLVVGIFVIGFTAGL</sequence>
<feature type="compositionally biased region" description="Polar residues" evidence="1">
    <location>
        <begin position="32"/>
        <end position="42"/>
    </location>
</feature>
<keyword evidence="4" id="KW-1185">Reference proteome</keyword>
<name>A0ABY0VBG0_9ACTO</name>
<gene>
    <name evidence="3" type="ORF">SAMN04489714_1926</name>
</gene>
<dbReference type="Proteomes" id="UP000198976">
    <property type="component" value="Chromosome I"/>
</dbReference>
<dbReference type="EMBL" id="LT629792">
    <property type="protein sequence ID" value="SDU06094.1"/>
    <property type="molecule type" value="Genomic_DNA"/>
</dbReference>
<evidence type="ECO:0000256" key="2">
    <source>
        <dbReference type="SAM" id="Phobius"/>
    </source>
</evidence>
<keyword evidence="2" id="KW-0472">Membrane</keyword>
<feature type="transmembrane region" description="Helical" evidence="2">
    <location>
        <begin position="95"/>
        <end position="123"/>
    </location>
</feature>
<evidence type="ECO:0000256" key="1">
    <source>
        <dbReference type="SAM" id="MobiDB-lite"/>
    </source>
</evidence>
<organism evidence="3 4">
    <name type="scientific">Schaalia radingae</name>
    <dbReference type="NCBI Taxonomy" id="131110"/>
    <lineage>
        <taxon>Bacteria</taxon>
        <taxon>Bacillati</taxon>
        <taxon>Actinomycetota</taxon>
        <taxon>Actinomycetes</taxon>
        <taxon>Actinomycetales</taxon>
        <taxon>Actinomycetaceae</taxon>
        <taxon>Schaalia</taxon>
    </lineage>
</organism>
<keyword evidence="2" id="KW-1133">Transmembrane helix</keyword>
<reference evidence="3 4" key="1">
    <citation type="submission" date="2016-10" db="EMBL/GenBank/DDBJ databases">
        <authorList>
            <person name="Varghese N."/>
            <person name="Submissions S."/>
        </authorList>
    </citation>
    <scope>NUCLEOTIDE SEQUENCE [LARGE SCALE GENOMIC DNA]</scope>
    <source>
        <strain evidence="3 4">DSM 9169</strain>
    </source>
</reference>
<accession>A0ABY0VBG0</accession>
<feature type="region of interest" description="Disordered" evidence="1">
    <location>
        <begin position="1"/>
        <end position="52"/>
    </location>
</feature>